<name>A0ABP6QHJ9_9ACTN</name>
<keyword evidence="4" id="KW-0067">ATP-binding</keyword>
<dbReference type="Gene3D" id="3.30.200.20">
    <property type="entry name" value="Phosphorylase Kinase, domain 1"/>
    <property type="match status" value="1"/>
</dbReference>
<feature type="region of interest" description="Disordered" evidence="5">
    <location>
        <begin position="319"/>
        <end position="343"/>
    </location>
</feature>
<feature type="domain" description="Protein kinase" evidence="7">
    <location>
        <begin position="15"/>
        <end position="264"/>
    </location>
</feature>
<protein>
    <recommendedName>
        <fullName evidence="7">Protein kinase domain-containing protein</fullName>
    </recommendedName>
</protein>
<evidence type="ECO:0000256" key="5">
    <source>
        <dbReference type="SAM" id="MobiDB-lite"/>
    </source>
</evidence>
<dbReference type="PROSITE" id="PS50011">
    <property type="entry name" value="PROTEIN_KINASE_DOM"/>
    <property type="match status" value="1"/>
</dbReference>
<feature type="transmembrane region" description="Helical" evidence="6">
    <location>
        <begin position="537"/>
        <end position="555"/>
    </location>
</feature>
<dbReference type="PROSITE" id="PS00108">
    <property type="entry name" value="PROTEIN_KINASE_ST"/>
    <property type="match status" value="1"/>
</dbReference>
<proteinExistence type="predicted"/>
<keyword evidence="6" id="KW-0472">Membrane</keyword>
<keyword evidence="6" id="KW-1133">Transmembrane helix</keyword>
<evidence type="ECO:0000256" key="2">
    <source>
        <dbReference type="ARBA" id="ARBA00022741"/>
    </source>
</evidence>
<accession>A0ABP6QHJ9</accession>
<evidence type="ECO:0000256" key="3">
    <source>
        <dbReference type="ARBA" id="ARBA00022777"/>
    </source>
</evidence>
<keyword evidence="3" id="KW-0418">Kinase</keyword>
<evidence type="ECO:0000256" key="1">
    <source>
        <dbReference type="ARBA" id="ARBA00022679"/>
    </source>
</evidence>
<feature type="transmembrane region" description="Helical" evidence="6">
    <location>
        <begin position="446"/>
        <end position="467"/>
    </location>
</feature>
<dbReference type="RefSeq" id="WP_344834510.1">
    <property type="nucleotide sequence ID" value="NZ_BAAAUV010000018.1"/>
</dbReference>
<sequence length="565" mass="58426">MLPLQPGDPARLGGYELLGRIGEGGQGIVFLGEDAAHGKVAVKLLHAQLTSDPIARSRFTRELATIERIAGFCTARVFAADVSGDQPYIVSEYVRGPSLQELVRADGPRSEGALMRLAVGTATALTAIHRAGVVHRDFKPPNVLMGPDGPRVIDFGIARALDNAGRTVTSQLVGTPAYMAPEQFSESVVGPAADLFSWASTMVFASTGHHPFGGGPVYALMHRIRFEAPDLSGVPGELRDVLATCLSKDPLVRPSANELLWQLLGQLPPETAARPPGAVAPPSADPAPTRRGPWSLRTPATFVLLPGERGDEVQDAELRTPPTVPAGEAGPSAVPPPREAPADGEDAILTEAAALATERDRPGSRPVGSGTLPWDGDPGVQRPVGRAFGGAGPPGGSGAAWPVADGASDVTRDYGNPALLAGAQGLRSRETDPALPVQGVRRSLPLALGLGLAVLAAGLDMAVLSVAAAQPAVSAPAQWVLVLALVYASLGVITLFGVVAAWRRYRSGVWTVIAARVVRAGIWAGFMGHVAPVAGTIVVQAGAPLLIIVLLLTALRRSAPVTAGQ</sequence>
<keyword evidence="1" id="KW-0808">Transferase</keyword>
<dbReference type="Pfam" id="PF00069">
    <property type="entry name" value="Pkinase"/>
    <property type="match status" value="1"/>
</dbReference>
<dbReference type="InterPro" id="IPR000719">
    <property type="entry name" value="Prot_kinase_dom"/>
</dbReference>
<reference evidence="9" key="1">
    <citation type="journal article" date="2019" name="Int. J. Syst. Evol. Microbiol.">
        <title>The Global Catalogue of Microorganisms (GCM) 10K type strain sequencing project: providing services to taxonomists for standard genome sequencing and annotation.</title>
        <authorList>
            <consortium name="The Broad Institute Genomics Platform"/>
            <consortium name="The Broad Institute Genome Sequencing Center for Infectious Disease"/>
            <person name="Wu L."/>
            <person name="Ma J."/>
        </authorList>
    </citation>
    <scope>NUCLEOTIDE SEQUENCE [LARGE SCALE GENOMIC DNA]</scope>
    <source>
        <strain evidence="9">JCM 9377</strain>
    </source>
</reference>
<feature type="region of interest" description="Disordered" evidence="5">
    <location>
        <begin position="272"/>
        <end position="295"/>
    </location>
</feature>
<evidence type="ECO:0000256" key="4">
    <source>
        <dbReference type="ARBA" id="ARBA00022840"/>
    </source>
</evidence>
<dbReference type="InterPro" id="IPR011009">
    <property type="entry name" value="Kinase-like_dom_sf"/>
</dbReference>
<dbReference type="CDD" id="cd14014">
    <property type="entry name" value="STKc_PknB_like"/>
    <property type="match status" value="1"/>
</dbReference>
<dbReference type="Proteomes" id="UP001501237">
    <property type="component" value="Unassembled WGS sequence"/>
</dbReference>
<dbReference type="Gene3D" id="1.10.510.10">
    <property type="entry name" value="Transferase(Phosphotransferase) domain 1"/>
    <property type="match status" value="1"/>
</dbReference>
<keyword evidence="6" id="KW-0812">Transmembrane</keyword>
<evidence type="ECO:0000256" key="6">
    <source>
        <dbReference type="SAM" id="Phobius"/>
    </source>
</evidence>
<feature type="region of interest" description="Disordered" evidence="5">
    <location>
        <begin position="356"/>
        <end position="379"/>
    </location>
</feature>
<gene>
    <name evidence="8" type="ORF">GCM10010468_57850</name>
</gene>
<feature type="transmembrane region" description="Helical" evidence="6">
    <location>
        <begin position="479"/>
        <end position="502"/>
    </location>
</feature>
<organism evidence="8 9">
    <name type="scientific">Actinocorallia longicatena</name>
    <dbReference type="NCBI Taxonomy" id="111803"/>
    <lineage>
        <taxon>Bacteria</taxon>
        <taxon>Bacillati</taxon>
        <taxon>Actinomycetota</taxon>
        <taxon>Actinomycetes</taxon>
        <taxon>Streptosporangiales</taxon>
        <taxon>Thermomonosporaceae</taxon>
        <taxon>Actinocorallia</taxon>
    </lineage>
</organism>
<dbReference type="PANTHER" id="PTHR43289">
    <property type="entry name" value="MITOGEN-ACTIVATED PROTEIN KINASE KINASE KINASE 20-RELATED"/>
    <property type="match status" value="1"/>
</dbReference>
<dbReference type="InterPro" id="IPR008271">
    <property type="entry name" value="Ser/Thr_kinase_AS"/>
</dbReference>
<keyword evidence="2" id="KW-0547">Nucleotide-binding</keyword>
<comment type="caution">
    <text evidence="8">The sequence shown here is derived from an EMBL/GenBank/DDBJ whole genome shotgun (WGS) entry which is preliminary data.</text>
</comment>
<dbReference type="EMBL" id="BAAAUV010000018">
    <property type="protein sequence ID" value="GAA3228473.1"/>
    <property type="molecule type" value="Genomic_DNA"/>
</dbReference>
<evidence type="ECO:0000313" key="8">
    <source>
        <dbReference type="EMBL" id="GAA3228473.1"/>
    </source>
</evidence>
<keyword evidence="9" id="KW-1185">Reference proteome</keyword>
<evidence type="ECO:0000313" key="9">
    <source>
        <dbReference type="Proteomes" id="UP001501237"/>
    </source>
</evidence>
<dbReference type="PANTHER" id="PTHR43289:SF34">
    <property type="entry name" value="SERINE_THREONINE-PROTEIN KINASE YBDM-RELATED"/>
    <property type="match status" value="1"/>
</dbReference>
<dbReference type="SUPFAM" id="SSF56112">
    <property type="entry name" value="Protein kinase-like (PK-like)"/>
    <property type="match status" value="1"/>
</dbReference>
<evidence type="ECO:0000259" key="7">
    <source>
        <dbReference type="PROSITE" id="PS50011"/>
    </source>
</evidence>